<comment type="similarity">
    <text evidence="2">Belongs to the outer membrane factor (OMF) (TC 1.B.17) family.</text>
</comment>
<evidence type="ECO:0000256" key="9">
    <source>
        <dbReference type="SAM" id="MobiDB-lite"/>
    </source>
</evidence>
<feature type="chain" id="PRO_5045966202" evidence="10">
    <location>
        <begin position="18"/>
        <end position="433"/>
    </location>
</feature>
<evidence type="ECO:0000256" key="5">
    <source>
        <dbReference type="ARBA" id="ARBA00022692"/>
    </source>
</evidence>
<dbReference type="RefSeq" id="WP_377301549.1">
    <property type="nucleotide sequence ID" value="NZ_CP180191.1"/>
</dbReference>
<dbReference type="SUPFAM" id="SSF56954">
    <property type="entry name" value="Outer membrane efflux proteins (OEP)"/>
    <property type="match status" value="1"/>
</dbReference>
<keyword evidence="10" id="KW-0732">Signal</keyword>
<evidence type="ECO:0000313" key="12">
    <source>
        <dbReference type="Proteomes" id="UP001595556"/>
    </source>
</evidence>
<keyword evidence="12" id="KW-1185">Reference proteome</keyword>
<reference evidence="12" key="1">
    <citation type="journal article" date="2019" name="Int. J. Syst. Evol. Microbiol.">
        <title>The Global Catalogue of Microorganisms (GCM) 10K type strain sequencing project: providing services to taxonomists for standard genome sequencing and annotation.</title>
        <authorList>
            <consortium name="The Broad Institute Genomics Platform"/>
            <consortium name="The Broad Institute Genome Sequencing Center for Infectious Disease"/>
            <person name="Wu L."/>
            <person name="Ma J."/>
        </authorList>
    </citation>
    <scope>NUCLEOTIDE SEQUENCE [LARGE SCALE GENOMIC DNA]</scope>
    <source>
        <strain evidence="12">KCTC 52168</strain>
    </source>
</reference>
<keyword evidence="3" id="KW-0813">Transport</keyword>
<name>A0ABV7H5S5_9BURK</name>
<evidence type="ECO:0000256" key="8">
    <source>
        <dbReference type="SAM" id="Coils"/>
    </source>
</evidence>
<sequence>MFSKVAWAQRFAPCAVAAFLVGASSFASTRAQTISVSVSSDGAGPSQGATPLTRLFEAAWERAPAASAQAARRAAAQAQRDSAARLTPEPASVAVAHRTDQPTRNEGQREVEVELAVPLWLPGQRRATMQLGEADAQLAELAIQLDRLKLANEIRQRWWGLVLAANTLALERRRMADAQQLAADVQRRLKAGEIARTDSNQAQALVQLAQAAQTEAEQALDAQVAELRVLTGVPDALLLQLATGEPLPEQPAARGAQDEHPELAAARLTQAAAQAKLRLAAASARANPSVSLGVIRERGSFGEAQKNTLRLGVSVPLSSGPTSLAQAETARAQALEAEATLPLLSARLQAQERVARAALDRARSTLLAAELRVALHRDTSVLLDRAYRLGEIDITTRLRAASDLFEAQRSLLQARAQLARAQSELNQSLGLLP</sequence>
<evidence type="ECO:0000313" key="11">
    <source>
        <dbReference type="EMBL" id="MFC3146936.1"/>
    </source>
</evidence>
<evidence type="ECO:0000256" key="2">
    <source>
        <dbReference type="ARBA" id="ARBA00007613"/>
    </source>
</evidence>
<comment type="caution">
    <text evidence="11">The sequence shown here is derived from an EMBL/GenBank/DDBJ whole genome shotgun (WGS) entry which is preliminary data.</text>
</comment>
<evidence type="ECO:0000256" key="10">
    <source>
        <dbReference type="SAM" id="SignalP"/>
    </source>
</evidence>
<keyword evidence="6" id="KW-0472">Membrane</keyword>
<evidence type="ECO:0000256" key="7">
    <source>
        <dbReference type="ARBA" id="ARBA00023237"/>
    </source>
</evidence>
<keyword evidence="5" id="KW-0812">Transmembrane</keyword>
<dbReference type="PANTHER" id="PTHR30026">
    <property type="entry name" value="OUTER MEMBRANE PROTEIN TOLC"/>
    <property type="match status" value="1"/>
</dbReference>
<feature type="compositionally biased region" description="Low complexity" evidence="9">
    <location>
        <begin position="70"/>
        <end position="85"/>
    </location>
</feature>
<evidence type="ECO:0000256" key="1">
    <source>
        <dbReference type="ARBA" id="ARBA00004442"/>
    </source>
</evidence>
<feature type="region of interest" description="Disordered" evidence="9">
    <location>
        <begin position="70"/>
        <end position="109"/>
    </location>
</feature>
<protein>
    <submittedName>
        <fullName evidence="11">TolC family protein</fullName>
    </submittedName>
</protein>
<dbReference type="Gene3D" id="1.20.1600.10">
    <property type="entry name" value="Outer membrane efflux proteins (OEP)"/>
    <property type="match status" value="1"/>
</dbReference>
<keyword evidence="4" id="KW-1134">Transmembrane beta strand</keyword>
<evidence type="ECO:0000256" key="3">
    <source>
        <dbReference type="ARBA" id="ARBA00022448"/>
    </source>
</evidence>
<organism evidence="11 12">
    <name type="scientific">Piscinibacterium candidicorallinum</name>
    <dbReference type="NCBI Taxonomy" id="1793872"/>
    <lineage>
        <taxon>Bacteria</taxon>
        <taxon>Pseudomonadati</taxon>
        <taxon>Pseudomonadota</taxon>
        <taxon>Betaproteobacteria</taxon>
        <taxon>Burkholderiales</taxon>
        <taxon>Piscinibacterium</taxon>
    </lineage>
</organism>
<comment type="subcellular location">
    <subcellularLocation>
        <location evidence="1">Cell outer membrane</location>
    </subcellularLocation>
</comment>
<feature type="compositionally biased region" description="Basic and acidic residues" evidence="9">
    <location>
        <begin position="97"/>
        <end position="109"/>
    </location>
</feature>
<dbReference type="Pfam" id="PF02321">
    <property type="entry name" value="OEP"/>
    <property type="match status" value="2"/>
</dbReference>
<feature type="coiled-coil region" evidence="8">
    <location>
        <begin position="131"/>
        <end position="222"/>
    </location>
</feature>
<dbReference type="PANTHER" id="PTHR30026:SF20">
    <property type="entry name" value="OUTER MEMBRANE PROTEIN TOLC"/>
    <property type="match status" value="1"/>
</dbReference>
<dbReference type="EMBL" id="JBHRTI010000003">
    <property type="protein sequence ID" value="MFC3146936.1"/>
    <property type="molecule type" value="Genomic_DNA"/>
</dbReference>
<keyword evidence="7" id="KW-0998">Cell outer membrane</keyword>
<dbReference type="InterPro" id="IPR003423">
    <property type="entry name" value="OMP_efflux"/>
</dbReference>
<evidence type="ECO:0000256" key="4">
    <source>
        <dbReference type="ARBA" id="ARBA00022452"/>
    </source>
</evidence>
<feature type="signal peptide" evidence="10">
    <location>
        <begin position="1"/>
        <end position="17"/>
    </location>
</feature>
<dbReference type="Proteomes" id="UP001595556">
    <property type="component" value="Unassembled WGS sequence"/>
</dbReference>
<dbReference type="InterPro" id="IPR051906">
    <property type="entry name" value="TolC-like"/>
</dbReference>
<keyword evidence="8" id="KW-0175">Coiled coil</keyword>
<evidence type="ECO:0000256" key="6">
    <source>
        <dbReference type="ARBA" id="ARBA00023136"/>
    </source>
</evidence>
<accession>A0ABV7H5S5</accession>
<gene>
    <name evidence="11" type="ORF">ACFOEN_04675</name>
</gene>
<proteinExistence type="inferred from homology"/>